<gene>
    <name evidence="3" type="ORF">F0L68_14505</name>
</gene>
<feature type="signal peptide" evidence="2">
    <location>
        <begin position="1"/>
        <end position="27"/>
    </location>
</feature>
<evidence type="ECO:0000313" key="4">
    <source>
        <dbReference type="Proteomes" id="UP000323454"/>
    </source>
</evidence>
<dbReference type="Pfam" id="PF01083">
    <property type="entry name" value="Cutinase"/>
    <property type="match status" value="1"/>
</dbReference>
<dbReference type="OrthoDB" id="3661975at2"/>
<dbReference type="GO" id="GO:0016787">
    <property type="term" value="F:hydrolase activity"/>
    <property type="evidence" value="ECO:0007669"/>
    <property type="project" value="UniProtKB-KW"/>
</dbReference>
<dbReference type="Proteomes" id="UP000323454">
    <property type="component" value="Unassembled WGS sequence"/>
</dbReference>
<dbReference type="AlphaFoldDB" id="A0A5B2XFS0"/>
<name>A0A5B2XFS0_9PSEU</name>
<proteinExistence type="predicted"/>
<reference evidence="3 4" key="2">
    <citation type="submission" date="2019-09" db="EMBL/GenBank/DDBJ databases">
        <authorList>
            <person name="Jin C."/>
        </authorList>
    </citation>
    <scope>NUCLEOTIDE SEQUENCE [LARGE SCALE GENOMIC DNA]</scope>
    <source>
        <strain evidence="3 4">AN110305</strain>
    </source>
</reference>
<comment type="caution">
    <text evidence="3">The sequence shown here is derived from an EMBL/GenBank/DDBJ whole genome shotgun (WGS) entry which is preliminary data.</text>
</comment>
<protein>
    <submittedName>
        <fullName evidence="3">Cutinase family protein</fullName>
    </submittedName>
</protein>
<reference evidence="3 4" key="1">
    <citation type="submission" date="2019-09" db="EMBL/GenBank/DDBJ databases">
        <title>Goodfellowia gen. nov., a new genus of the Pseudonocardineae related to Actinoalloteichus, containing Goodfellowia coeruleoviolacea gen. nov., comb. nov. gen. nov., comb. nov.</title>
        <authorList>
            <person name="Labeda D."/>
        </authorList>
    </citation>
    <scope>NUCLEOTIDE SEQUENCE [LARGE SCALE GENOMIC DNA]</scope>
    <source>
        <strain evidence="3 4">AN110305</strain>
    </source>
</reference>
<dbReference type="InterPro" id="IPR029058">
    <property type="entry name" value="AB_hydrolase_fold"/>
</dbReference>
<sequence length="223" mass="23747">MRKIAALLAGLLASTGLALMAAPAAHAASCDGTYTIVVGGYTDRDSTIFYSPSNSISQRVGYSAELNSQSARQGVDELNRLIRDQRAACPGQHAKAIGFSEGAAVVHIWVTENWQSFDNVNAVLIADPKRNPNGLGGNGLAGQAPSVIFGPIVGYPLVGVDSFFGNVPTVSLCADDIICDELAPSGWIGYAQHKHTENYSFNVDNYSDDGVGQWFDGQYYPDR</sequence>
<keyword evidence="2" id="KW-0732">Signal</keyword>
<evidence type="ECO:0000313" key="3">
    <source>
        <dbReference type="EMBL" id="KAA2261919.1"/>
    </source>
</evidence>
<evidence type="ECO:0000256" key="1">
    <source>
        <dbReference type="ARBA" id="ARBA00022801"/>
    </source>
</evidence>
<feature type="chain" id="PRO_5022759590" evidence="2">
    <location>
        <begin position="28"/>
        <end position="223"/>
    </location>
</feature>
<accession>A0A5B2XFS0</accession>
<organism evidence="3 4">
    <name type="scientific">Solihabitans fulvus</name>
    <dbReference type="NCBI Taxonomy" id="1892852"/>
    <lineage>
        <taxon>Bacteria</taxon>
        <taxon>Bacillati</taxon>
        <taxon>Actinomycetota</taxon>
        <taxon>Actinomycetes</taxon>
        <taxon>Pseudonocardiales</taxon>
        <taxon>Pseudonocardiaceae</taxon>
        <taxon>Solihabitans</taxon>
    </lineage>
</organism>
<dbReference type="SUPFAM" id="SSF53474">
    <property type="entry name" value="alpha/beta-Hydrolases"/>
    <property type="match status" value="1"/>
</dbReference>
<dbReference type="InterPro" id="IPR000675">
    <property type="entry name" value="Cutinase/axe"/>
</dbReference>
<evidence type="ECO:0000256" key="2">
    <source>
        <dbReference type="SAM" id="SignalP"/>
    </source>
</evidence>
<keyword evidence="4" id="KW-1185">Reference proteome</keyword>
<dbReference type="SMART" id="SM01110">
    <property type="entry name" value="Cutinase"/>
    <property type="match status" value="1"/>
</dbReference>
<dbReference type="EMBL" id="VUOB01000023">
    <property type="protein sequence ID" value="KAA2261919.1"/>
    <property type="molecule type" value="Genomic_DNA"/>
</dbReference>
<dbReference type="RefSeq" id="WP_149850082.1">
    <property type="nucleotide sequence ID" value="NZ_VUOB01000023.1"/>
</dbReference>
<keyword evidence="1" id="KW-0378">Hydrolase</keyword>
<dbReference type="Gene3D" id="3.40.50.1820">
    <property type="entry name" value="alpha/beta hydrolase"/>
    <property type="match status" value="1"/>
</dbReference>